<organism evidence="1 2">
    <name type="scientific">Gymnopilus dilepis</name>
    <dbReference type="NCBI Taxonomy" id="231916"/>
    <lineage>
        <taxon>Eukaryota</taxon>
        <taxon>Fungi</taxon>
        <taxon>Dikarya</taxon>
        <taxon>Basidiomycota</taxon>
        <taxon>Agaricomycotina</taxon>
        <taxon>Agaricomycetes</taxon>
        <taxon>Agaricomycetidae</taxon>
        <taxon>Agaricales</taxon>
        <taxon>Agaricineae</taxon>
        <taxon>Hymenogastraceae</taxon>
        <taxon>Gymnopilus</taxon>
    </lineage>
</organism>
<dbReference type="EMBL" id="NHYE01000622">
    <property type="protein sequence ID" value="PPR04456.1"/>
    <property type="molecule type" value="Genomic_DNA"/>
</dbReference>
<name>A0A409YN69_9AGAR</name>
<evidence type="ECO:0000313" key="2">
    <source>
        <dbReference type="Proteomes" id="UP000284706"/>
    </source>
</evidence>
<keyword evidence="2" id="KW-1185">Reference proteome</keyword>
<protein>
    <submittedName>
        <fullName evidence="1">Uncharacterized protein</fullName>
    </submittedName>
</protein>
<sequence length="247" mass="27417">MAWTASTSGVRGVGLPGWAFWATFPAIRPHFTARSVPRDLVRSSDASSGVVEAFGEAEALPVGGIGRFVDGDRSGVTWTMAPAMNVNVRLSHGPEVVFLRRKKSKNPEIEYLGRNPVSSETLHLKTNFQSVKFRAKGSPRRYRIFYSSYHSPDNAVGVLGDLFIEKGSMSVFWKAQTSSGRTVWRLVGNDAVYHPQEADLVLSAGIIPVWKSESYKLRVSYGDFRTSASRFFQRFEHGTSSKRPIVL</sequence>
<dbReference type="InParanoid" id="A0A409YN69"/>
<reference evidence="1 2" key="1">
    <citation type="journal article" date="2018" name="Evol. Lett.">
        <title>Horizontal gene cluster transfer increased hallucinogenic mushroom diversity.</title>
        <authorList>
            <person name="Reynolds H.T."/>
            <person name="Vijayakumar V."/>
            <person name="Gluck-Thaler E."/>
            <person name="Korotkin H.B."/>
            <person name="Matheny P.B."/>
            <person name="Slot J.C."/>
        </authorList>
    </citation>
    <scope>NUCLEOTIDE SEQUENCE [LARGE SCALE GENOMIC DNA]</scope>
    <source>
        <strain evidence="1 2">SRW20</strain>
    </source>
</reference>
<proteinExistence type="predicted"/>
<evidence type="ECO:0000313" key="1">
    <source>
        <dbReference type="EMBL" id="PPR04456.1"/>
    </source>
</evidence>
<gene>
    <name evidence="1" type="ORF">CVT26_002233</name>
</gene>
<dbReference type="Proteomes" id="UP000284706">
    <property type="component" value="Unassembled WGS sequence"/>
</dbReference>
<dbReference type="AlphaFoldDB" id="A0A409YN69"/>
<comment type="caution">
    <text evidence="1">The sequence shown here is derived from an EMBL/GenBank/DDBJ whole genome shotgun (WGS) entry which is preliminary data.</text>
</comment>
<accession>A0A409YN69</accession>